<comment type="caution">
    <text evidence="1">The sequence shown here is derived from an EMBL/GenBank/DDBJ whole genome shotgun (WGS) entry which is preliminary data.</text>
</comment>
<accession>A0A1B7HLC2</accession>
<protein>
    <submittedName>
        <fullName evidence="1">Uncharacterized protein</fullName>
    </submittedName>
</protein>
<gene>
    <name evidence="1" type="ORF">M977_04611</name>
</gene>
<evidence type="ECO:0000313" key="2">
    <source>
        <dbReference type="Proteomes" id="UP000078504"/>
    </source>
</evidence>
<sequence>MAKVDVKCPFVSRPNPLKNMVREKPGINAIAASYAAVLSSSTMPIVPVSPE</sequence>
<evidence type="ECO:0000313" key="1">
    <source>
        <dbReference type="EMBL" id="OAT16425.1"/>
    </source>
</evidence>
<name>A0A1B7HLC2_9ENTR</name>
<dbReference type="EMBL" id="LXEP01000054">
    <property type="protein sequence ID" value="OAT16425.1"/>
    <property type="molecule type" value="Genomic_DNA"/>
</dbReference>
<reference evidence="1 2" key="1">
    <citation type="submission" date="2016-04" db="EMBL/GenBank/DDBJ databases">
        <title>ATOL: Assembling a taxonomically balanced genome-scale reconstruction of the evolutionary history of the Enterobacteriaceae.</title>
        <authorList>
            <person name="Plunkett G.III."/>
            <person name="Neeno-Eckwall E.C."/>
            <person name="Glasner J.D."/>
            <person name="Perna N.T."/>
        </authorList>
    </citation>
    <scope>NUCLEOTIDE SEQUENCE [LARGE SCALE GENOMIC DNA]</scope>
    <source>
        <strain evidence="1 2">ATCC 51604</strain>
    </source>
</reference>
<organism evidence="1 2">
    <name type="scientific">Buttiauxella gaviniae ATCC 51604</name>
    <dbReference type="NCBI Taxonomy" id="1354253"/>
    <lineage>
        <taxon>Bacteria</taxon>
        <taxon>Pseudomonadati</taxon>
        <taxon>Pseudomonadota</taxon>
        <taxon>Gammaproteobacteria</taxon>
        <taxon>Enterobacterales</taxon>
        <taxon>Enterobacteriaceae</taxon>
        <taxon>Buttiauxella</taxon>
    </lineage>
</organism>
<dbReference type="Proteomes" id="UP000078504">
    <property type="component" value="Unassembled WGS sequence"/>
</dbReference>
<dbReference type="AlphaFoldDB" id="A0A1B7HLC2"/>
<dbReference type="PATRIC" id="fig|1354253.4.peg.4751"/>
<proteinExistence type="predicted"/>